<comment type="caution">
    <text evidence="4">The sequence shown here is derived from an EMBL/GenBank/DDBJ whole genome shotgun (WGS) entry which is preliminary data.</text>
</comment>
<name>A0A1E5WEI0_9POAL</name>
<dbReference type="PROSITE" id="PS51375">
    <property type="entry name" value="PPR"/>
    <property type="match status" value="1"/>
</dbReference>
<dbReference type="InterPro" id="IPR002885">
    <property type="entry name" value="PPR_rpt"/>
</dbReference>
<dbReference type="AlphaFoldDB" id="A0A1E5WEI0"/>
<evidence type="ECO:0000256" key="1">
    <source>
        <dbReference type="ARBA" id="ARBA00022737"/>
    </source>
</evidence>
<protein>
    <recommendedName>
        <fullName evidence="6">Pentatricopeptide repeat-containing protein</fullName>
    </recommendedName>
</protein>
<dbReference type="Proteomes" id="UP000095767">
    <property type="component" value="Unassembled WGS sequence"/>
</dbReference>
<dbReference type="EMBL" id="LWDX02010915">
    <property type="protein sequence ID" value="OEL35812.1"/>
    <property type="molecule type" value="Genomic_DNA"/>
</dbReference>
<dbReference type="STRING" id="888268.A0A1E5WEI0"/>
<sequence length="170" mass="18966">MAATLEDAVIVRLHACTTFRDLLHAHGHAKWLCLSQSSYVATQIVRLCKAHGRAAHTLRVFAHVPDPNLHNAMIKAYAQNHLYRDAVEVYVHMLRCLRLPWSAGFSGDDRFTYPFLLKACGGLAAVEPRKIRSARALFDSMPDKKVVSLTTLVSGTRRPAILPKNVIINL</sequence>
<dbReference type="Pfam" id="PF01535">
    <property type="entry name" value="PPR"/>
    <property type="match status" value="1"/>
</dbReference>
<evidence type="ECO:0008006" key="6">
    <source>
        <dbReference type="Google" id="ProtNLM"/>
    </source>
</evidence>
<dbReference type="PANTHER" id="PTHR47926">
    <property type="entry name" value="PENTATRICOPEPTIDE REPEAT-CONTAINING PROTEIN"/>
    <property type="match status" value="1"/>
</dbReference>
<gene>
    <name evidence="4" type="ORF">BAE44_0003165</name>
</gene>
<dbReference type="OrthoDB" id="185373at2759"/>
<keyword evidence="2" id="KW-0809">Transit peptide</keyword>
<feature type="repeat" description="PPR" evidence="3">
    <location>
        <begin position="66"/>
        <end position="100"/>
    </location>
</feature>
<keyword evidence="5" id="KW-1185">Reference proteome</keyword>
<keyword evidence="1" id="KW-0677">Repeat</keyword>
<dbReference type="Gene3D" id="1.25.40.10">
    <property type="entry name" value="Tetratricopeptide repeat domain"/>
    <property type="match status" value="1"/>
</dbReference>
<dbReference type="PANTHER" id="PTHR47926:SF415">
    <property type="entry name" value="PENTATRICOPEPTIDE REPEAT-CONTAINING PROTEIN"/>
    <property type="match status" value="1"/>
</dbReference>
<evidence type="ECO:0000256" key="3">
    <source>
        <dbReference type="PROSITE-ProRule" id="PRU00708"/>
    </source>
</evidence>
<dbReference type="InterPro" id="IPR011990">
    <property type="entry name" value="TPR-like_helical_dom_sf"/>
</dbReference>
<dbReference type="GO" id="GO:0003723">
    <property type="term" value="F:RNA binding"/>
    <property type="evidence" value="ECO:0007669"/>
    <property type="project" value="InterPro"/>
</dbReference>
<organism evidence="4 5">
    <name type="scientific">Dichanthelium oligosanthes</name>
    <dbReference type="NCBI Taxonomy" id="888268"/>
    <lineage>
        <taxon>Eukaryota</taxon>
        <taxon>Viridiplantae</taxon>
        <taxon>Streptophyta</taxon>
        <taxon>Embryophyta</taxon>
        <taxon>Tracheophyta</taxon>
        <taxon>Spermatophyta</taxon>
        <taxon>Magnoliopsida</taxon>
        <taxon>Liliopsida</taxon>
        <taxon>Poales</taxon>
        <taxon>Poaceae</taxon>
        <taxon>PACMAD clade</taxon>
        <taxon>Panicoideae</taxon>
        <taxon>Panicodae</taxon>
        <taxon>Paniceae</taxon>
        <taxon>Dichantheliinae</taxon>
        <taxon>Dichanthelium</taxon>
    </lineage>
</organism>
<evidence type="ECO:0000313" key="5">
    <source>
        <dbReference type="Proteomes" id="UP000095767"/>
    </source>
</evidence>
<evidence type="ECO:0000313" key="4">
    <source>
        <dbReference type="EMBL" id="OEL35812.1"/>
    </source>
</evidence>
<dbReference type="InterPro" id="IPR046960">
    <property type="entry name" value="PPR_At4g14850-like_plant"/>
</dbReference>
<accession>A0A1E5WEI0</accession>
<dbReference type="GO" id="GO:0009451">
    <property type="term" value="P:RNA modification"/>
    <property type="evidence" value="ECO:0007669"/>
    <property type="project" value="InterPro"/>
</dbReference>
<dbReference type="NCBIfam" id="TIGR00756">
    <property type="entry name" value="PPR"/>
    <property type="match status" value="1"/>
</dbReference>
<evidence type="ECO:0000256" key="2">
    <source>
        <dbReference type="ARBA" id="ARBA00022946"/>
    </source>
</evidence>
<reference evidence="4 5" key="1">
    <citation type="submission" date="2016-09" db="EMBL/GenBank/DDBJ databases">
        <title>The draft genome of Dichanthelium oligosanthes: A C3 panicoid grass species.</title>
        <authorList>
            <person name="Studer A.J."/>
            <person name="Schnable J.C."/>
            <person name="Brutnell T.P."/>
        </authorList>
    </citation>
    <scope>NUCLEOTIDE SEQUENCE [LARGE SCALE GENOMIC DNA]</scope>
    <source>
        <strain evidence="5">cv. Kellogg 1175</strain>
        <tissue evidence="4">Leaf</tissue>
    </source>
</reference>
<proteinExistence type="predicted"/>